<dbReference type="SUPFAM" id="SSF161098">
    <property type="entry name" value="MetI-like"/>
    <property type="match status" value="1"/>
</dbReference>
<sequence>MKLISGRPLAVIAKVIFVSISLAILGMLAISALAANEWAIAGFLGLSMAAIAVVYLTNISVPLKFFVPGLIFLVGFVVVPIVYTVVMSGFQYRTGNYISKPEALERVQALGVVQDESMTTYDVTVGRTDSGELALLATDYMAGTYFISDQDSKTDVPAETVELNEFEVAVAAPGFSALSDDELAQLDSELASLRFFAEDNYYLVLEGFEVASLYTQVLNYDSAKDELNNIQTGAIYRDNGRGNYANIDDPEDVLIPGWRSPVWFENYAKLFSDPKVRDPFIGVFIWTVAFAFLTVLTQFSFGLLLALALNKPIRGRRAYRIILILPYAIPSIMSILVWAGMFNTEFGAINALLGQQIAWFLDPNFARAAVIIVNLWLGFPYFYLVSSGSLQAIPSDYAEAAAIDGASPRKIFWQITLPLLLKILTPLLIASFAFNFNNFNLIYLLTGGGPRAALDGEIAGATDILISYTYQIAFGSNIQDLGLASAISVVIFLIVAAISLYGVRKSKVLDEFV</sequence>
<feature type="transmembrane region" description="Helical" evidence="8">
    <location>
        <begin position="283"/>
        <end position="309"/>
    </location>
</feature>
<keyword evidence="5 8" id="KW-0812">Transmembrane</keyword>
<dbReference type="Pfam" id="PF16296">
    <property type="entry name" value="TM_PBP2_N"/>
    <property type="match status" value="1"/>
</dbReference>
<dbReference type="Gene3D" id="1.10.3720.10">
    <property type="entry name" value="MetI-like"/>
    <property type="match status" value="1"/>
</dbReference>
<reference evidence="10" key="1">
    <citation type="submission" date="2020-05" db="EMBL/GenBank/DDBJ databases">
        <authorList>
            <person name="Chiriac C."/>
            <person name="Salcher M."/>
            <person name="Ghai R."/>
            <person name="Kavagutti S V."/>
        </authorList>
    </citation>
    <scope>NUCLEOTIDE SEQUENCE</scope>
</reference>
<dbReference type="PROSITE" id="PS50928">
    <property type="entry name" value="ABC_TM1"/>
    <property type="match status" value="1"/>
</dbReference>
<dbReference type="Gene3D" id="1.20.58.370">
    <property type="entry name" value="MalF N-terminal region-like"/>
    <property type="match status" value="1"/>
</dbReference>
<evidence type="ECO:0000256" key="6">
    <source>
        <dbReference type="ARBA" id="ARBA00022989"/>
    </source>
</evidence>
<dbReference type="Gene3D" id="2.40.430.10">
    <property type="entry name" value="D-maltodextrin-binding protein, MBP"/>
    <property type="match status" value="1"/>
</dbReference>
<dbReference type="Pfam" id="PF00528">
    <property type="entry name" value="BPD_transp_1"/>
    <property type="match status" value="1"/>
</dbReference>
<protein>
    <submittedName>
        <fullName evidence="10">Unannotated protein</fullName>
    </submittedName>
</protein>
<keyword evidence="2" id="KW-0813">Transport</keyword>
<proteinExistence type="predicted"/>
<dbReference type="GO" id="GO:0015423">
    <property type="term" value="F:ABC-type maltose transporter activity"/>
    <property type="evidence" value="ECO:0007669"/>
    <property type="project" value="TreeGrafter"/>
</dbReference>
<dbReference type="InterPro" id="IPR035906">
    <property type="entry name" value="MetI-like_sf"/>
</dbReference>
<evidence type="ECO:0000256" key="3">
    <source>
        <dbReference type="ARBA" id="ARBA00022475"/>
    </source>
</evidence>
<dbReference type="GO" id="GO:0042956">
    <property type="term" value="P:maltodextrin transmembrane transport"/>
    <property type="evidence" value="ECO:0007669"/>
    <property type="project" value="TreeGrafter"/>
</dbReference>
<feature type="transmembrane region" description="Helical" evidence="8">
    <location>
        <begin position="38"/>
        <end position="58"/>
    </location>
</feature>
<feature type="transmembrane region" description="Helical" evidence="8">
    <location>
        <begin position="419"/>
        <end position="436"/>
    </location>
</feature>
<accession>A0A6J6E0I0</accession>
<evidence type="ECO:0000256" key="1">
    <source>
        <dbReference type="ARBA" id="ARBA00004651"/>
    </source>
</evidence>
<organism evidence="10">
    <name type="scientific">freshwater metagenome</name>
    <dbReference type="NCBI Taxonomy" id="449393"/>
    <lineage>
        <taxon>unclassified sequences</taxon>
        <taxon>metagenomes</taxon>
        <taxon>ecological metagenomes</taxon>
    </lineage>
</organism>
<dbReference type="InterPro" id="IPR047103">
    <property type="entry name" value="MalF_P2_sf"/>
</dbReference>
<dbReference type="PANTHER" id="PTHR47314">
    <property type="entry name" value="MALTOSE/MALTODEXTRIN TRANSPORT SYSTEM PERMEASE PROTEIN MALF"/>
    <property type="match status" value="1"/>
</dbReference>
<feature type="transmembrane region" description="Helical" evidence="8">
    <location>
        <begin position="65"/>
        <end position="86"/>
    </location>
</feature>
<dbReference type="CDD" id="cd06261">
    <property type="entry name" value="TM_PBP2"/>
    <property type="match status" value="1"/>
</dbReference>
<dbReference type="Gene3D" id="3.10.650.10">
    <property type="entry name" value="MalF N-terminal region-like"/>
    <property type="match status" value="1"/>
</dbReference>
<keyword evidence="7 8" id="KW-0472">Membrane</keyword>
<name>A0A6J6E0I0_9ZZZZ</name>
<dbReference type="AlphaFoldDB" id="A0A6J6E0I0"/>
<dbReference type="InterPro" id="IPR035277">
    <property type="entry name" value="MalF_N"/>
</dbReference>
<feature type="transmembrane region" description="Helical" evidence="8">
    <location>
        <begin position="483"/>
        <end position="503"/>
    </location>
</feature>
<dbReference type="InterPro" id="IPR032550">
    <property type="entry name" value="TM_PBP2_N"/>
</dbReference>
<gene>
    <name evidence="10" type="ORF">UFOPK1693_00473</name>
</gene>
<keyword evidence="6 8" id="KW-1133">Transmembrane helix</keyword>
<keyword evidence="3" id="KW-1003">Cell membrane</keyword>
<evidence type="ECO:0000313" key="10">
    <source>
        <dbReference type="EMBL" id="CAB4567783.1"/>
    </source>
</evidence>
<comment type="subcellular location">
    <subcellularLocation>
        <location evidence="1">Cell membrane</location>
        <topology evidence="1">Multi-pass membrane protein</topology>
    </subcellularLocation>
</comment>
<dbReference type="SUPFAM" id="SSF160964">
    <property type="entry name" value="MalF N-terminal region-like"/>
    <property type="match status" value="1"/>
</dbReference>
<feature type="transmembrane region" description="Helical" evidence="8">
    <location>
        <begin position="321"/>
        <end position="344"/>
    </location>
</feature>
<dbReference type="EMBL" id="CAEZTO010000003">
    <property type="protein sequence ID" value="CAB4567783.1"/>
    <property type="molecule type" value="Genomic_DNA"/>
</dbReference>
<evidence type="ECO:0000256" key="2">
    <source>
        <dbReference type="ARBA" id="ARBA00022448"/>
    </source>
</evidence>
<evidence type="ECO:0000256" key="4">
    <source>
        <dbReference type="ARBA" id="ARBA00022597"/>
    </source>
</evidence>
<feature type="transmembrane region" description="Helical" evidence="8">
    <location>
        <begin position="12"/>
        <end position="32"/>
    </location>
</feature>
<evidence type="ECO:0000259" key="9">
    <source>
        <dbReference type="PROSITE" id="PS50928"/>
    </source>
</evidence>
<evidence type="ECO:0000256" key="5">
    <source>
        <dbReference type="ARBA" id="ARBA00022692"/>
    </source>
</evidence>
<dbReference type="GO" id="GO:1990060">
    <property type="term" value="C:maltose transport complex"/>
    <property type="evidence" value="ECO:0007669"/>
    <property type="project" value="TreeGrafter"/>
</dbReference>
<evidence type="ECO:0000256" key="8">
    <source>
        <dbReference type="SAM" id="Phobius"/>
    </source>
</evidence>
<feature type="domain" description="ABC transmembrane type-1" evidence="9">
    <location>
        <begin position="284"/>
        <end position="502"/>
    </location>
</feature>
<keyword evidence="4" id="KW-0762">Sugar transport</keyword>
<dbReference type="InterPro" id="IPR000515">
    <property type="entry name" value="MetI-like"/>
</dbReference>
<feature type="transmembrane region" description="Helical" evidence="8">
    <location>
        <begin position="364"/>
        <end position="384"/>
    </location>
</feature>
<evidence type="ECO:0000256" key="7">
    <source>
        <dbReference type="ARBA" id="ARBA00023136"/>
    </source>
</evidence>
<dbReference type="PANTHER" id="PTHR47314:SF1">
    <property type="entry name" value="MALTOSE_MALTODEXTRIN TRANSPORT SYSTEM PERMEASE PROTEIN MALF"/>
    <property type="match status" value="1"/>
</dbReference>